<evidence type="ECO:0000313" key="4">
    <source>
        <dbReference type="Proteomes" id="UP000327013"/>
    </source>
</evidence>
<accession>A0A5N6R503</accession>
<feature type="domain" description="YTH" evidence="2">
    <location>
        <begin position="1"/>
        <end position="109"/>
    </location>
</feature>
<proteinExistence type="predicted"/>
<name>A0A5N6R503_9ROSI</name>
<protein>
    <recommendedName>
        <fullName evidence="2">YTH domain-containing protein</fullName>
    </recommendedName>
</protein>
<feature type="region of interest" description="Disordered" evidence="1">
    <location>
        <begin position="426"/>
        <end position="520"/>
    </location>
</feature>
<reference evidence="3 4" key="1">
    <citation type="submission" date="2019-06" db="EMBL/GenBank/DDBJ databases">
        <title>A chromosomal-level reference genome of Carpinus fangiana (Coryloideae, Betulaceae).</title>
        <authorList>
            <person name="Yang X."/>
            <person name="Wang Z."/>
            <person name="Zhang L."/>
            <person name="Hao G."/>
            <person name="Liu J."/>
            <person name="Yang Y."/>
        </authorList>
    </citation>
    <scope>NUCLEOTIDE SEQUENCE [LARGE SCALE GENOMIC DNA]</scope>
    <source>
        <strain evidence="3">Cfa_2016G</strain>
        <tissue evidence="3">Leaf</tissue>
    </source>
</reference>
<dbReference type="PANTHER" id="PTHR34356:SF3">
    <property type="entry name" value="EXPRESSED PROTEIN"/>
    <property type="match status" value="1"/>
</dbReference>
<sequence>MNEPILEEAFHNSDKVILIFSVNMSGFFQGYAQMMSSVGWRRDNVWSQGSGKNSPWGRSFKVKWLQLNDLPFQKTLHLKNPLNDYKPVKISRDCQELSLDIGEALCELLDGKSDVDDSMSSFYRNDLPSKRLCVESPCSLGDEDYNVPQTYMSWSRTPMLYPSLLYPHQADANRFHLANQSSTGVIFPKNLPITTGASKVERTKHSRISGDLTNLQVDVDMSSHFDVWGLSAESPFASTLTEDDFLEMSYEEYLEAHSRSSKQLSLPVKTGCKKKKAKPMETTPKIGKDEVIAKVKDDGDFDRLRLKIIRKAKDNEVLRNEVISMVRQSAALNRAGAENMKPRQLSDAIHDEIRNEANSLISDALWEIIKSRMKGEIIETVQSVYDKLANPKVKEEGESSTNGMMLIRKEAENNGSIIASASEMDGMFSDSEPKEPPGFSLFNGHQNNTHEEQHKQELQPPMSHERGLIEEQKDNTHCSQDVLELEETDLRVLPGSSADKELKQPSDDTDEDPDLPPGFG</sequence>
<dbReference type="Pfam" id="PF04146">
    <property type="entry name" value="YTH"/>
    <property type="match status" value="1"/>
</dbReference>
<organism evidence="3 4">
    <name type="scientific">Carpinus fangiana</name>
    <dbReference type="NCBI Taxonomy" id="176857"/>
    <lineage>
        <taxon>Eukaryota</taxon>
        <taxon>Viridiplantae</taxon>
        <taxon>Streptophyta</taxon>
        <taxon>Embryophyta</taxon>
        <taxon>Tracheophyta</taxon>
        <taxon>Spermatophyta</taxon>
        <taxon>Magnoliopsida</taxon>
        <taxon>eudicotyledons</taxon>
        <taxon>Gunneridae</taxon>
        <taxon>Pentapetalae</taxon>
        <taxon>rosids</taxon>
        <taxon>fabids</taxon>
        <taxon>Fagales</taxon>
        <taxon>Betulaceae</taxon>
        <taxon>Carpinus</taxon>
    </lineage>
</organism>
<dbReference type="PANTHER" id="PTHR34356">
    <property type="entry name" value="ANTIGENIC HEAT-STABLE PROTEIN"/>
    <property type="match status" value="1"/>
</dbReference>
<dbReference type="InterPro" id="IPR007275">
    <property type="entry name" value="YTH_domain"/>
</dbReference>
<keyword evidence="4" id="KW-1185">Reference proteome</keyword>
<dbReference type="GO" id="GO:0003723">
    <property type="term" value="F:RNA binding"/>
    <property type="evidence" value="ECO:0007669"/>
    <property type="project" value="InterPro"/>
</dbReference>
<dbReference type="EMBL" id="CM017325">
    <property type="protein sequence ID" value="KAE8055204.1"/>
    <property type="molecule type" value="Genomic_DNA"/>
</dbReference>
<evidence type="ECO:0000313" key="3">
    <source>
        <dbReference type="EMBL" id="KAE8055205.1"/>
    </source>
</evidence>
<evidence type="ECO:0000259" key="2">
    <source>
        <dbReference type="PROSITE" id="PS50882"/>
    </source>
</evidence>
<dbReference type="CDD" id="cd21134">
    <property type="entry name" value="YTH"/>
    <property type="match status" value="1"/>
</dbReference>
<gene>
    <name evidence="3" type="ORF">FH972_012062</name>
</gene>
<dbReference type="PROSITE" id="PS50882">
    <property type="entry name" value="YTH"/>
    <property type="match status" value="1"/>
</dbReference>
<dbReference type="Proteomes" id="UP000327013">
    <property type="component" value="Chromosome 5"/>
</dbReference>
<dbReference type="Gene3D" id="3.10.590.10">
    <property type="entry name" value="ph1033 like domains"/>
    <property type="match status" value="1"/>
</dbReference>
<dbReference type="EMBL" id="CM017325">
    <property type="protein sequence ID" value="KAE8055205.1"/>
    <property type="molecule type" value="Genomic_DNA"/>
</dbReference>
<dbReference type="AlphaFoldDB" id="A0A5N6R503"/>
<dbReference type="OrthoDB" id="6103986at2759"/>
<evidence type="ECO:0000256" key="1">
    <source>
        <dbReference type="SAM" id="MobiDB-lite"/>
    </source>
</evidence>
<feature type="compositionally biased region" description="Basic and acidic residues" evidence="1">
    <location>
        <begin position="448"/>
        <end position="476"/>
    </location>
</feature>